<accession>A0AAW2P4K4</accession>
<reference evidence="2" key="2">
    <citation type="journal article" date="2024" name="Plant">
        <title>Genomic evolution and insights into agronomic trait innovations of Sesamum species.</title>
        <authorList>
            <person name="Miao H."/>
            <person name="Wang L."/>
            <person name="Qu L."/>
            <person name="Liu H."/>
            <person name="Sun Y."/>
            <person name="Le M."/>
            <person name="Wang Q."/>
            <person name="Wei S."/>
            <person name="Zheng Y."/>
            <person name="Lin W."/>
            <person name="Duan Y."/>
            <person name="Cao H."/>
            <person name="Xiong S."/>
            <person name="Wang X."/>
            <person name="Wei L."/>
            <person name="Li C."/>
            <person name="Ma Q."/>
            <person name="Ju M."/>
            <person name="Zhao R."/>
            <person name="Li G."/>
            <person name="Mu C."/>
            <person name="Tian Q."/>
            <person name="Mei H."/>
            <person name="Zhang T."/>
            <person name="Gao T."/>
            <person name="Zhang H."/>
        </authorList>
    </citation>
    <scope>NUCLEOTIDE SEQUENCE</scope>
    <source>
        <strain evidence="2">G02</strain>
    </source>
</reference>
<organism evidence="2">
    <name type="scientific">Sesamum radiatum</name>
    <name type="common">Black benniseed</name>
    <dbReference type="NCBI Taxonomy" id="300843"/>
    <lineage>
        <taxon>Eukaryota</taxon>
        <taxon>Viridiplantae</taxon>
        <taxon>Streptophyta</taxon>
        <taxon>Embryophyta</taxon>
        <taxon>Tracheophyta</taxon>
        <taxon>Spermatophyta</taxon>
        <taxon>Magnoliopsida</taxon>
        <taxon>eudicotyledons</taxon>
        <taxon>Gunneridae</taxon>
        <taxon>Pentapetalae</taxon>
        <taxon>asterids</taxon>
        <taxon>lamiids</taxon>
        <taxon>Lamiales</taxon>
        <taxon>Pedaliaceae</taxon>
        <taxon>Sesamum</taxon>
    </lineage>
</organism>
<feature type="region of interest" description="Disordered" evidence="1">
    <location>
        <begin position="38"/>
        <end position="69"/>
    </location>
</feature>
<reference evidence="2" key="1">
    <citation type="submission" date="2020-06" db="EMBL/GenBank/DDBJ databases">
        <authorList>
            <person name="Li T."/>
            <person name="Hu X."/>
            <person name="Zhang T."/>
            <person name="Song X."/>
            <person name="Zhang H."/>
            <person name="Dai N."/>
            <person name="Sheng W."/>
            <person name="Hou X."/>
            <person name="Wei L."/>
        </authorList>
    </citation>
    <scope>NUCLEOTIDE SEQUENCE</scope>
    <source>
        <strain evidence="2">G02</strain>
        <tissue evidence="2">Leaf</tissue>
    </source>
</reference>
<protein>
    <submittedName>
        <fullName evidence="2">Uncharacterized protein</fullName>
    </submittedName>
</protein>
<name>A0AAW2P4K4_SESRA</name>
<dbReference type="AlphaFoldDB" id="A0AAW2P4K4"/>
<dbReference type="EMBL" id="JACGWJ010000018">
    <property type="protein sequence ID" value="KAL0351000.1"/>
    <property type="molecule type" value="Genomic_DNA"/>
</dbReference>
<proteinExistence type="predicted"/>
<feature type="compositionally biased region" description="Basic and acidic residues" evidence="1">
    <location>
        <begin position="38"/>
        <end position="58"/>
    </location>
</feature>
<gene>
    <name evidence="2" type="ORF">Sradi_4249200</name>
</gene>
<comment type="caution">
    <text evidence="2">The sequence shown here is derived from an EMBL/GenBank/DDBJ whole genome shotgun (WGS) entry which is preliminary data.</text>
</comment>
<sequence>MAEDIRGGDGGFVRADQIDLKSLDEQLNRHLSRALTLEKKKQEEEEEMREIPVRHEWEIDPPSLLSNPS</sequence>
<evidence type="ECO:0000313" key="2">
    <source>
        <dbReference type="EMBL" id="KAL0351000.1"/>
    </source>
</evidence>
<evidence type="ECO:0000256" key="1">
    <source>
        <dbReference type="SAM" id="MobiDB-lite"/>
    </source>
</evidence>